<feature type="region of interest" description="Disordered" evidence="1">
    <location>
        <begin position="1"/>
        <end position="22"/>
    </location>
</feature>
<name>A0A9W6TC56_9STRA</name>
<reference evidence="2" key="1">
    <citation type="submission" date="2023-04" db="EMBL/GenBank/DDBJ databases">
        <title>Phytophthora lilii NBRC 32176.</title>
        <authorList>
            <person name="Ichikawa N."/>
            <person name="Sato H."/>
            <person name="Tonouchi N."/>
        </authorList>
    </citation>
    <scope>NUCLEOTIDE SEQUENCE</scope>
    <source>
        <strain evidence="2">NBRC 32176</strain>
    </source>
</reference>
<proteinExistence type="predicted"/>
<keyword evidence="3" id="KW-1185">Reference proteome</keyword>
<feature type="region of interest" description="Disordered" evidence="1">
    <location>
        <begin position="249"/>
        <end position="278"/>
    </location>
</feature>
<feature type="compositionally biased region" description="Acidic residues" evidence="1">
    <location>
        <begin position="264"/>
        <end position="277"/>
    </location>
</feature>
<protein>
    <submittedName>
        <fullName evidence="2">Unnamed protein product</fullName>
    </submittedName>
</protein>
<dbReference type="OrthoDB" id="66697at2759"/>
<evidence type="ECO:0000313" key="2">
    <source>
        <dbReference type="EMBL" id="GMF10225.1"/>
    </source>
</evidence>
<dbReference type="EMBL" id="BSXW01000034">
    <property type="protein sequence ID" value="GMF10225.1"/>
    <property type="molecule type" value="Genomic_DNA"/>
</dbReference>
<feature type="region of interest" description="Disordered" evidence="1">
    <location>
        <begin position="449"/>
        <end position="469"/>
    </location>
</feature>
<organism evidence="2 3">
    <name type="scientific">Phytophthora lilii</name>
    <dbReference type="NCBI Taxonomy" id="2077276"/>
    <lineage>
        <taxon>Eukaryota</taxon>
        <taxon>Sar</taxon>
        <taxon>Stramenopiles</taxon>
        <taxon>Oomycota</taxon>
        <taxon>Peronosporomycetes</taxon>
        <taxon>Peronosporales</taxon>
        <taxon>Peronosporaceae</taxon>
        <taxon>Phytophthora</taxon>
    </lineage>
</organism>
<feature type="compositionally biased region" description="Basic and acidic residues" evidence="1">
    <location>
        <begin position="1"/>
        <end position="10"/>
    </location>
</feature>
<dbReference type="AlphaFoldDB" id="A0A9W6TC56"/>
<feature type="compositionally biased region" description="Basic and acidic residues" evidence="1">
    <location>
        <begin position="249"/>
        <end position="263"/>
    </location>
</feature>
<evidence type="ECO:0000313" key="3">
    <source>
        <dbReference type="Proteomes" id="UP001165083"/>
    </source>
</evidence>
<feature type="compositionally biased region" description="Basic residues" evidence="1">
    <location>
        <begin position="452"/>
        <end position="467"/>
    </location>
</feature>
<sequence length="728" mass="81637">MDRKRAREVDADTAARPSKQAARAAETAADLAVVGAELASINELLQQEETSQKRRWPRFSAGFTLSTCFNKVNPRFAAFTAPETWQIGKRVKKLLESHEALPVAKQLDAYFLWGTALARLASLNEDPTLADAAADKFQQMLKLSADQQDEDAADAALGPVGFSLWGSSLLIVATETQSRAVLDQALAKFQRAVQVDGGTTFETRFQFAKALKEGGDLVAFLEQDGQAKRDYYCRALEVCSKLEEIYKEESAKEQSGEKEAEKEADSDEEEEDDDDDDKVTAEDFAEAKLLEAVLQGLMEEANSVEHFRRTLALYEEAIGTSYNTAVYVNIVLTSMRSSAALNPGSAEALMEKTNYLAARCLARTDLGKIPTQDEWTRMFDYLEAQYKSLLADASFDLQECHAICHRKDTHDQEEPEEEEIDERVPHLLNTLGKGLAAFVRAFPEVECEPSQQKKKQKQKQKQKRKKLTGGARFTHAVEVLRSAHHFHDKLGGYYLACLYASPVFEDEEKYLILAYLFPGFLHNTLLSQYLKFQPLLNALSVFQVDCRKVIYSVAYPAFSFIATAAARSRMSFPDNATDSDGYEWICSMLSDYSRDLLEFELDIDGQHFFDNMNHLFADPLHSTPEPDVHSCPVQLTPFSSEVSDTQDALPQKKQLSFSSRGLPRENAYSALNTVELRSRSFLRASSTPRNRRAGGLERRQLTVTHDAVSSSGQNCPAISRLQVNRRLF</sequence>
<gene>
    <name evidence="2" type="ORF">Plil01_000105600</name>
</gene>
<accession>A0A9W6TC56</accession>
<dbReference type="Proteomes" id="UP001165083">
    <property type="component" value="Unassembled WGS sequence"/>
</dbReference>
<comment type="caution">
    <text evidence="2">The sequence shown here is derived from an EMBL/GenBank/DDBJ whole genome shotgun (WGS) entry which is preliminary data.</text>
</comment>
<evidence type="ECO:0000256" key="1">
    <source>
        <dbReference type="SAM" id="MobiDB-lite"/>
    </source>
</evidence>